<evidence type="ECO:0000313" key="2">
    <source>
        <dbReference type="EMBL" id="GAA0948327.1"/>
    </source>
</evidence>
<accession>A0ABN1QW96</accession>
<dbReference type="EMBL" id="BAAAID010000059">
    <property type="protein sequence ID" value="GAA0948327.1"/>
    <property type="molecule type" value="Genomic_DNA"/>
</dbReference>
<dbReference type="Proteomes" id="UP001500418">
    <property type="component" value="Unassembled WGS sequence"/>
</dbReference>
<proteinExistence type="predicted"/>
<evidence type="ECO:0008006" key="4">
    <source>
        <dbReference type="Google" id="ProtNLM"/>
    </source>
</evidence>
<evidence type="ECO:0000256" key="1">
    <source>
        <dbReference type="SAM" id="MobiDB-lite"/>
    </source>
</evidence>
<gene>
    <name evidence="2" type="ORF">GCM10009575_069560</name>
</gene>
<name>A0ABN1QW96_9ACTN</name>
<evidence type="ECO:0000313" key="3">
    <source>
        <dbReference type="Proteomes" id="UP001500418"/>
    </source>
</evidence>
<comment type="caution">
    <text evidence="2">The sequence shown here is derived from an EMBL/GenBank/DDBJ whole genome shotgun (WGS) entry which is preliminary data.</text>
</comment>
<protein>
    <recommendedName>
        <fullName evidence="4">Transposase</fullName>
    </recommendedName>
</protein>
<keyword evidence="3" id="KW-1185">Reference proteome</keyword>
<reference evidence="2 3" key="1">
    <citation type="journal article" date="2019" name="Int. J. Syst. Evol. Microbiol.">
        <title>The Global Catalogue of Microorganisms (GCM) 10K type strain sequencing project: providing services to taxonomists for standard genome sequencing and annotation.</title>
        <authorList>
            <consortium name="The Broad Institute Genomics Platform"/>
            <consortium name="The Broad Institute Genome Sequencing Center for Infectious Disease"/>
            <person name="Wu L."/>
            <person name="Ma J."/>
        </authorList>
    </citation>
    <scope>NUCLEOTIDE SEQUENCE [LARGE SCALE GENOMIC DNA]</scope>
    <source>
        <strain evidence="2 3">JCM 11444</strain>
    </source>
</reference>
<organism evidence="2 3">
    <name type="scientific">Streptomyces rhizosphaericus</name>
    <dbReference type="NCBI Taxonomy" id="114699"/>
    <lineage>
        <taxon>Bacteria</taxon>
        <taxon>Bacillati</taxon>
        <taxon>Actinomycetota</taxon>
        <taxon>Actinomycetes</taxon>
        <taxon>Kitasatosporales</taxon>
        <taxon>Streptomycetaceae</taxon>
        <taxon>Streptomyces</taxon>
        <taxon>Streptomyces violaceusniger group</taxon>
    </lineage>
</organism>
<sequence length="88" mass="9835">MAQMRPNTDSVWRVFNIRLVPMERRIIGRVMCQKRPRPPAPSTSAADRLGPHLAPPDRKDEPVGTGRSLASATEQERTIHGVARLRGI</sequence>
<feature type="region of interest" description="Disordered" evidence="1">
    <location>
        <begin position="31"/>
        <end position="88"/>
    </location>
</feature>